<gene>
    <name evidence="3" type="primary">MAD3_2</name>
    <name evidence="3" type="ORF">PGT21_034796</name>
</gene>
<keyword evidence="4" id="KW-1185">Reference proteome</keyword>
<dbReference type="PANTHER" id="PTHR14030:SF4">
    <property type="entry name" value="BUB1 KINASE, ISOFORM A-RELATED"/>
    <property type="match status" value="1"/>
</dbReference>
<feature type="domain" description="BUB1 N-terminal" evidence="2">
    <location>
        <begin position="86"/>
        <end position="288"/>
    </location>
</feature>
<organism evidence="3 4">
    <name type="scientific">Puccinia graminis f. sp. tritici</name>
    <dbReference type="NCBI Taxonomy" id="56615"/>
    <lineage>
        <taxon>Eukaryota</taxon>
        <taxon>Fungi</taxon>
        <taxon>Dikarya</taxon>
        <taxon>Basidiomycota</taxon>
        <taxon>Pucciniomycotina</taxon>
        <taxon>Pucciniomycetes</taxon>
        <taxon>Pucciniales</taxon>
        <taxon>Pucciniaceae</taxon>
        <taxon>Puccinia</taxon>
    </lineage>
</organism>
<feature type="compositionally biased region" description="Polar residues" evidence="1">
    <location>
        <begin position="351"/>
        <end position="367"/>
    </location>
</feature>
<dbReference type="GO" id="GO:0051754">
    <property type="term" value="P:meiotic sister chromatid cohesion, centromeric"/>
    <property type="evidence" value="ECO:0007669"/>
    <property type="project" value="TreeGrafter"/>
</dbReference>
<dbReference type="InterPro" id="IPR015661">
    <property type="entry name" value="Bub1/Mad3"/>
</dbReference>
<dbReference type="GO" id="GO:0007094">
    <property type="term" value="P:mitotic spindle assembly checkpoint signaling"/>
    <property type="evidence" value="ECO:0007669"/>
    <property type="project" value="InterPro"/>
</dbReference>
<dbReference type="OrthoDB" id="2501271at2759"/>
<dbReference type="EMBL" id="VSWC01000053">
    <property type="protein sequence ID" value="KAA1101996.1"/>
    <property type="molecule type" value="Genomic_DNA"/>
</dbReference>
<dbReference type="Gene3D" id="1.25.40.430">
    <property type="match status" value="1"/>
</dbReference>
<dbReference type="GO" id="GO:0005634">
    <property type="term" value="C:nucleus"/>
    <property type="evidence" value="ECO:0007669"/>
    <property type="project" value="TreeGrafter"/>
</dbReference>
<protein>
    <submittedName>
        <fullName evidence="3">Mitotic spindle checkpoint component mad3</fullName>
    </submittedName>
</protein>
<evidence type="ECO:0000313" key="4">
    <source>
        <dbReference type="Proteomes" id="UP000324748"/>
    </source>
</evidence>
<accession>A0A5B0PLU6</accession>
<comment type="caution">
    <text evidence="3">The sequence shown here is derived from an EMBL/GenBank/DDBJ whole genome shotgun (WGS) entry which is preliminary data.</text>
</comment>
<sequence>MEDHPQQQASVTVDIEAIENQKENIQPIKSGRSAAQLVSLFNPKATSSSAAASALAHSASNAHNPINLIETRKRSHEKFQHHIRLLEDALESKPISDPHDKSLAEELMKDPLDIYLQYIRWTIEAYPAGGTSGESKLIPLLEQVTRKFMKDERYQQDIRYLKCWIFYANQVNTTTTTSDQKGLSSTIVPNNTSSKLVLNYVIHHRIGTRFGLLYLEYFKLFMPLQRLESNETDRFKLEQVLKFGISQTVDDELNHHQLVERLHQIQSIVKKKADHSKCNPEEEGSKRPTKAGPKMSNTNKAKTKMKIFEDQEGHAGASSDRMDPHDQGPGLGEALPEPPFSLVSKWDNLGTVHSNRKQNTLNPSSWKGQKLPMKIAKPSAATSHHSPLIVTNLDQPPASSTRSKIKVYEDHFSDDDSISPKQDKISVEEPEGQSSSSTTYTDQGPQQSGEEEAMINPHLLDDLLTSEIESQAHAIHNQVSIDHRDQCQVLNFDPLRFLS</sequence>
<proteinExistence type="predicted"/>
<dbReference type="Proteomes" id="UP000324748">
    <property type="component" value="Unassembled WGS sequence"/>
</dbReference>
<dbReference type="InterPro" id="IPR013212">
    <property type="entry name" value="Mad3/Bub1_I"/>
</dbReference>
<dbReference type="FunFam" id="1.25.40.430:FF:000018">
    <property type="entry name" value="Uncharacterized protein"/>
    <property type="match status" value="1"/>
</dbReference>
<evidence type="ECO:0000256" key="1">
    <source>
        <dbReference type="SAM" id="MobiDB-lite"/>
    </source>
</evidence>
<name>A0A5B0PLU6_PUCGR</name>
<reference evidence="3 4" key="1">
    <citation type="submission" date="2019-05" db="EMBL/GenBank/DDBJ databases">
        <title>Emergence of the Ug99 lineage of the wheat stem rust pathogen through somatic hybridization.</title>
        <authorList>
            <person name="Li F."/>
            <person name="Upadhyaya N.M."/>
            <person name="Sperschneider J."/>
            <person name="Matny O."/>
            <person name="Nguyen-Phuc H."/>
            <person name="Mago R."/>
            <person name="Raley C."/>
            <person name="Miller M.E."/>
            <person name="Silverstein K.A.T."/>
            <person name="Henningsen E."/>
            <person name="Hirsch C.D."/>
            <person name="Visser B."/>
            <person name="Pretorius Z.A."/>
            <person name="Steffenson B.J."/>
            <person name="Schwessinger B."/>
            <person name="Dodds P.N."/>
            <person name="Figueroa M."/>
        </authorList>
    </citation>
    <scope>NUCLEOTIDE SEQUENCE [LARGE SCALE GENOMIC DNA]</scope>
    <source>
        <strain evidence="3">21-0</strain>
    </source>
</reference>
<dbReference type="GO" id="GO:0032991">
    <property type="term" value="C:protein-containing complex"/>
    <property type="evidence" value="ECO:0007669"/>
    <property type="project" value="UniProtKB-ARBA"/>
</dbReference>
<feature type="compositionally biased region" description="Polar residues" evidence="1">
    <location>
        <begin position="392"/>
        <end position="402"/>
    </location>
</feature>
<feature type="compositionally biased region" description="Polar residues" evidence="1">
    <location>
        <begin position="432"/>
        <end position="448"/>
    </location>
</feature>
<evidence type="ECO:0000259" key="2">
    <source>
        <dbReference type="PROSITE" id="PS51489"/>
    </source>
</evidence>
<dbReference type="SMART" id="SM00777">
    <property type="entry name" value="Mad3_BUB1_I"/>
    <property type="match status" value="1"/>
</dbReference>
<dbReference type="GO" id="GO:0004672">
    <property type="term" value="F:protein kinase activity"/>
    <property type="evidence" value="ECO:0007669"/>
    <property type="project" value="TreeGrafter"/>
</dbReference>
<evidence type="ECO:0000313" key="3">
    <source>
        <dbReference type="EMBL" id="KAA1101996.1"/>
    </source>
</evidence>
<feature type="region of interest" description="Disordered" evidence="1">
    <location>
        <begin position="270"/>
        <end position="455"/>
    </location>
</feature>
<dbReference type="Pfam" id="PF08311">
    <property type="entry name" value="Mad3_BUB1_I"/>
    <property type="match status" value="1"/>
</dbReference>
<dbReference type="PROSITE" id="PS51489">
    <property type="entry name" value="BUB1_N"/>
    <property type="match status" value="1"/>
</dbReference>
<feature type="compositionally biased region" description="Basic and acidic residues" evidence="1">
    <location>
        <begin position="275"/>
        <end position="286"/>
    </location>
</feature>
<dbReference type="PANTHER" id="PTHR14030">
    <property type="entry name" value="MITOTIC CHECKPOINT SERINE/THREONINE-PROTEIN KINASE BUB1"/>
    <property type="match status" value="1"/>
</dbReference>
<dbReference type="AlphaFoldDB" id="A0A5B0PLU6"/>